<dbReference type="PANTHER" id="PTHR45641">
    <property type="entry name" value="TETRATRICOPEPTIDE REPEAT PROTEIN (AFU_ORTHOLOGUE AFUA_6G03870)"/>
    <property type="match status" value="1"/>
</dbReference>
<accession>A0A814UN56</accession>
<proteinExistence type="predicted"/>
<evidence type="ECO:0000259" key="3">
    <source>
        <dbReference type="Pfam" id="PF03496"/>
    </source>
</evidence>
<dbReference type="Gene3D" id="1.25.40.10">
    <property type="entry name" value="Tetratricopeptide repeat domain"/>
    <property type="match status" value="2"/>
</dbReference>
<dbReference type="PROSITE" id="PS51996">
    <property type="entry name" value="TR_MART"/>
    <property type="match status" value="1"/>
</dbReference>
<dbReference type="SUPFAM" id="SSF56399">
    <property type="entry name" value="ADP-ribosylation"/>
    <property type="match status" value="1"/>
</dbReference>
<dbReference type="Gene3D" id="3.90.176.10">
    <property type="entry name" value="Toxin ADP-ribosyltransferase, Chain A, domain 1"/>
    <property type="match status" value="1"/>
</dbReference>
<dbReference type="EMBL" id="CAJOBC010007676">
    <property type="protein sequence ID" value="CAF3939662.1"/>
    <property type="molecule type" value="Genomic_DNA"/>
</dbReference>
<evidence type="ECO:0000313" key="5">
    <source>
        <dbReference type="EMBL" id="CAF1175680.1"/>
    </source>
</evidence>
<evidence type="ECO:0000313" key="4">
    <source>
        <dbReference type="EMBL" id="CAF0794152.1"/>
    </source>
</evidence>
<dbReference type="SMART" id="SM00028">
    <property type="entry name" value="TPR"/>
    <property type="match status" value="5"/>
</dbReference>
<dbReference type="Proteomes" id="UP000681722">
    <property type="component" value="Unassembled WGS sequence"/>
</dbReference>
<sequence>MSAKGCTANLFDYTNSKSVRDLEEESVDYSWHQLLRDALMSMNSQTQECKLEMLDYCRLYYRYNPTYLKQIDEFECTSEDIDGLYKFRFFIVALCQKLTELFKKNFDMYCESSIETIYVYRGLTLASSEIEQLKQSVGKHISTNGYLSTSLRRDIAETFAANVLFEIIIDATMDGIVYADISQWSTISDDDEFLFDLGSTFRITNVRQDKENKWIMSMIATEYSKNDYIDRERQVMLHKQNNSVSFGHFLFTMGYRSKSIEYFQKALQQTSLTTNDKHDILYGLALAYNGNEKYNLALKCAIEAYEIHLNLSPYENDAALEYFVKGLQSLDGDGIEWIEKLHCSIACVYTNQENYLYGLKHSQQALEITKEFCLTDHNQLSIVHENIGLIYYKLPNFILATEHLKKALVTAKKFRTKNHPDIILINQQLANVYSDSKKYELALLCNFNVLEIVQRSKINKQCVELATVHEDAGKSYCKLEQYHQAIEHYLSLESKSWIQYLSSLP</sequence>
<dbReference type="Proteomes" id="UP000682733">
    <property type="component" value="Unassembled WGS sequence"/>
</dbReference>
<evidence type="ECO:0000256" key="1">
    <source>
        <dbReference type="ARBA" id="ARBA00022737"/>
    </source>
</evidence>
<protein>
    <recommendedName>
        <fullName evidence="3">ADP ribosyltransferase domain-containing protein</fullName>
    </recommendedName>
</protein>
<dbReference type="InterPro" id="IPR011990">
    <property type="entry name" value="TPR-like_helical_dom_sf"/>
</dbReference>
<dbReference type="InterPro" id="IPR019734">
    <property type="entry name" value="TPR_rpt"/>
</dbReference>
<dbReference type="Proteomes" id="UP000663829">
    <property type="component" value="Unassembled WGS sequence"/>
</dbReference>
<dbReference type="InterPro" id="IPR003540">
    <property type="entry name" value="ADP-ribosyltransferase"/>
</dbReference>
<evidence type="ECO:0000313" key="7">
    <source>
        <dbReference type="EMBL" id="CAF3939662.1"/>
    </source>
</evidence>
<dbReference type="GO" id="GO:0005576">
    <property type="term" value="C:extracellular region"/>
    <property type="evidence" value="ECO:0007669"/>
    <property type="project" value="InterPro"/>
</dbReference>
<dbReference type="SUPFAM" id="SSF48452">
    <property type="entry name" value="TPR-like"/>
    <property type="match status" value="2"/>
</dbReference>
<dbReference type="AlphaFoldDB" id="A0A814UN56"/>
<keyword evidence="2" id="KW-0802">TPR repeat</keyword>
<dbReference type="PANTHER" id="PTHR45641:SF19">
    <property type="entry name" value="NEPHROCYSTIN-3"/>
    <property type="match status" value="1"/>
</dbReference>
<feature type="domain" description="ADP ribosyltransferase" evidence="3">
    <location>
        <begin position="115"/>
        <end position="212"/>
    </location>
</feature>
<evidence type="ECO:0000256" key="2">
    <source>
        <dbReference type="ARBA" id="ARBA00022803"/>
    </source>
</evidence>
<name>A0A814UN56_9BILA</name>
<reference evidence="5" key="1">
    <citation type="submission" date="2021-02" db="EMBL/GenBank/DDBJ databases">
        <authorList>
            <person name="Nowell W R."/>
        </authorList>
    </citation>
    <scope>NUCLEOTIDE SEQUENCE</scope>
</reference>
<evidence type="ECO:0000313" key="6">
    <source>
        <dbReference type="EMBL" id="CAF3577011.1"/>
    </source>
</evidence>
<comment type="caution">
    <text evidence="5">The sequence shown here is derived from an EMBL/GenBank/DDBJ whole genome shotgun (WGS) entry which is preliminary data.</text>
</comment>
<dbReference type="EMBL" id="CAJOBA010001110">
    <property type="protein sequence ID" value="CAF3577011.1"/>
    <property type="molecule type" value="Genomic_DNA"/>
</dbReference>
<evidence type="ECO:0000313" key="8">
    <source>
        <dbReference type="Proteomes" id="UP000663829"/>
    </source>
</evidence>
<dbReference type="Proteomes" id="UP000677228">
    <property type="component" value="Unassembled WGS sequence"/>
</dbReference>
<dbReference type="EMBL" id="CAJNOQ010007676">
    <property type="protein sequence ID" value="CAF1175680.1"/>
    <property type="molecule type" value="Genomic_DNA"/>
</dbReference>
<organism evidence="5 8">
    <name type="scientific">Didymodactylos carnosus</name>
    <dbReference type="NCBI Taxonomy" id="1234261"/>
    <lineage>
        <taxon>Eukaryota</taxon>
        <taxon>Metazoa</taxon>
        <taxon>Spiralia</taxon>
        <taxon>Gnathifera</taxon>
        <taxon>Rotifera</taxon>
        <taxon>Eurotatoria</taxon>
        <taxon>Bdelloidea</taxon>
        <taxon>Philodinida</taxon>
        <taxon>Philodinidae</taxon>
        <taxon>Didymodactylos</taxon>
    </lineage>
</organism>
<gene>
    <name evidence="5" type="ORF">GPM918_LOCUS22426</name>
    <name evidence="4" type="ORF">OVA965_LOCUS4295</name>
    <name evidence="7" type="ORF">SRO942_LOCUS22424</name>
    <name evidence="6" type="ORF">TMI583_LOCUS4293</name>
</gene>
<dbReference type="Pfam" id="PF03496">
    <property type="entry name" value="ADPrib_exo_Tox"/>
    <property type="match status" value="1"/>
</dbReference>
<keyword evidence="8" id="KW-1185">Reference proteome</keyword>
<dbReference type="EMBL" id="CAJNOK010001110">
    <property type="protein sequence ID" value="CAF0794152.1"/>
    <property type="molecule type" value="Genomic_DNA"/>
</dbReference>
<keyword evidence="1" id="KW-0677">Repeat</keyword>